<dbReference type="AlphaFoldDB" id="A0A0L8FSW6"/>
<name>A0A0L8FSW6_OCTBM</name>
<sequence>MYLCVFIQVPNFQRLLRTDSFLFHIKQDCYVLIQSFLRFFPQCLNILVVGFISGVVEPTEDPARSMFNKYDTYRLSVSN</sequence>
<dbReference type="EMBL" id="KQ427011">
    <property type="protein sequence ID" value="KOF67520.1"/>
    <property type="molecule type" value="Genomic_DNA"/>
</dbReference>
<reference evidence="1" key="1">
    <citation type="submission" date="2015-07" db="EMBL/GenBank/DDBJ databases">
        <title>MeaNS - Measles Nucleotide Surveillance Program.</title>
        <authorList>
            <person name="Tran T."/>
            <person name="Druce J."/>
        </authorList>
    </citation>
    <scope>NUCLEOTIDE SEQUENCE</scope>
    <source>
        <strain evidence="1">UCB-OBI-ISO-001</strain>
        <tissue evidence="1">Gonad</tissue>
    </source>
</reference>
<protein>
    <submittedName>
        <fullName evidence="1">Uncharacterized protein</fullName>
    </submittedName>
</protein>
<gene>
    <name evidence="1" type="ORF">OCBIM_22009461mg</name>
</gene>
<organism evidence="1">
    <name type="scientific">Octopus bimaculoides</name>
    <name type="common">California two-spotted octopus</name>
    <dbReference type="NCBI Taxonomy" id="37653"/>
    <lineage>
        <taxon>Eukaryota</taxon>
        <taxon>Metazoa</taxon>
        <taxon>Spiralia</taxon>
        <taxon>Lophotrochozoa</taxon>
        <taxon>Mollusca</taxon>
        <taxon>Cephalopoda</taxon>
        <taxon>Coleoidea</taxon>
        <taxon>Octopodiformes</taxon>
        <taxon>Octopoda</taxon>
        <taxon>Incirrata</taxon>
        <taxon>Octopodidae</taxon>
        <taxon>Octopus</taxon>
    </lineage>
</organism>
<accession>A0A0L8FSW6</accession>
<proteinExistence type="predicted"/>
<evidence type="ECO:0000313" key="1">
    <source>
        <dbReference type="EMBL" id="KOF67520.1"/>
    </source>
</evidence>